<evidence type="ECO:0000313" key="2">
    <source>
        <dbReference type="Proteomes" id="UP000886998"/>
    </source>
</evidence>
<dbReference type="Proteomes" id="UP000886998">
    <property type="component" value="Unassembled WGS sequence"/>
</dbReference>
<proteinExistence type="predicted"/>
<accession>A0A8X6XLL2</accession>
<evidence type="ECO:0000313" key="1">
    <source>
        <dbReference type="EMBL" id="GFY56212.1"/>
    </source>
</evidence>
<protein>
    <submittedName>
        <fullName evidence="1">Uncharacterized protein</fullName>
    </submittedName>
</protein>
<reference evidence="1" key="1">
    <citation type="submission" date="2020-08" db="EMBL/GenBank/DDBJ databases">
        <title>Multicomponent nature underlies the extraordinary mechanical properties of spider dragline silk.</title>
        <authorList>
            <person name="Kono N."/>
            <person name="Nakamura H."/>
            <person name="Mori M."/>
            <person name="Yoshida Y."/>
            <person name="Ohtoshi R."/>
            <person name="Malay A.D."/>
            <person name="Moran D.A.P."/>
            <person name="Tomita M."/>
            <person name="Numata K."/>
            <person name="Arakawa K."/>
        </authorList>
    </citation>
    <scope>NUCLEOTIDE SEQUENCE</scope>
</reference>
<dbReference type="EMBL" id="BMAV01010829">
    <property type="protein sequence ID" value="GFY56212.1"/>
    <property type="molecule type" value="Genomic_DNA"/>
</dbReference>
<gene>
    <name evidence="1" type="ORF">TNIN_51281</name>
</gene>
<dbReference type="AlphaFoldDB" id="A0A8X6XLL2"/>
<organism evidence="1 2">
    <name type="scientific">Trichonephila inaurata madagascariensis</name>
    <dbReference type="NCBI Taxonomy" id="2747483"/>
    <lineage>
        <taxon>Eukaryota</taxon>
        <taxon>Metazoa</taxon>
        <taxon>Ecdysozoa</taxon>
        <taxon>Arthropoda</taxon>
        <taxon>Chelicerata</taxon>
        <taxon>Arachnida</taxon>
        <taxon>Araneae</taxon>
        <taxon>Araneomorphae</taxon>
        <taxon>Entelegynae</taxon>
        <taxon>Araneoidea</taxon>
        <taxon>Nephilidae</taxon>
        <taxon>Trichonephila</taxon>
        <taxon>Trichonephila inaurata</taxon>
    </lineage>
</organism>
<comment type="caution">
    <text evidence="1">The sequence shown here is derived from an EMBL/GenBank/DDBJ whole genome shotgun (WGS) entry which is preliminary data.</text>
</comment>
<keyword evidence="2" id="KW-1185">Reference proteome</keyword>
<name>A0A8X6XLL2_9ARAC</name>
<sequence>MHISRSTHMNKPILFELRVSHGVIHSGIKGKETTDDSTVAILFLLPRESRLTGSSTFRVRHEWSNSCLDERQHQRTFCQLNDFTRRQIEGLRTASSAA</sequence>